<dbReference type="EMBL" id="CP136336">
    <property type="protein sequence ID" value="WOB07204.1"/>
    <property type="molecule type" value="Genomic_DNA"/>
</dbReference>
<keyword evidence="2" id="KW-1185">Reference proteome</keyword>
<evidence type="ECO:0000313" key="2">
    <source>
        <dbReference type="Proteomes" id="UP001303946"/>
    </source>
</evidence>
<protein>
    <submittedName>
        <fullName evidence="1">Uncharacterized protein</fullName>
    </submittedName>
</protein>
<dbReference type="Proteomes" id="UP001303946">
    <property type="component" value="Chromosome"/>
</dbReference>
<accession>A0ABZ0CQF3</accession>
<sequence length="146" mass="15449">MSLLLSSLLARDLARLLAGWLAVIVFAQAMAAAWGQVQGPRHVHVRSEAVSPAAFVHADVAHDAEHHDHGGWARHVHFKPAADPTLGDEAQDLAAAASLVLSAMVALDAAPHGVRIAADTRHVMRASLAWSCITHAAPLPERPPRA</sequence>
<dbReference type="RefSeq" id="WP_316699876.1">
    <property type="nucleotide sequence ID" value="NZ_CP136336.1"/>
</dbReference>
<evidence type="ECO:0000313" key="1">
    <source>
        <dbReference type="EMBL" id="WOB07204.1"/>
    </source>
</evidence>
<gene>
    <name evidence="1" type="ORF">RXV79_20080</name>
</gene>
<reference evidence="1 2" key="1">
    <citation type="submission" date="2023-10" db="EMBL/GenBank/DDBJ databases">
        <title>Bacteria for the degradation of biodegradable plastic PBAT(Polybutylene adipate terephthalate).</title>
        <authorList>
            <person name="Weon H.-Y."/>
            <person name="Yeon J."/>
        </authorList>
    </citation>
    <scope>NUCLEOTIDE SEQUENCE [LARGE SCALE GENOMIC DNA]</scope>
    <source>
        <strain evidence="1 2">SBD 7-3</strain>
    </source>
</reference>
<name>A0ABZ0CQF3_9BURK</name>
<organism evidence="1 2">
    <name type="scientific">Piscinibacter gummiphilus</name>
    <dbReference type="NCBI Taxonomy" id="946333"/>
    <lineage>
        <taxon>Bacteria</taxon>
        <taxon>Pseudomonadati</taxon>
        <taxon>Pseudomonadota</taxon>
        <taxon>Betaproteobacteria</taxon>
        <taxon>Burkholderiales</taxon>
        <taxon>Sphaerotilaceae</taxon>
        <taxon>Piscinibacter</taxon>
    </lineage>
</organism>
<proteinExistence type="predicted"/>